<evidence type="ECO:0000256" key="1">
    <source>
        <dbReference type="ARBA" id="ARBA00023015"/>
    </source>
</evidence>
<dbReference type="PROSITE" id="PS50977">
    <property type="entry name" value="HTH_TETR_2"/>
    <property type="match status" value="1"/>
</dbReference>
<keyword evidence="3" id="KW-0804">Transcription</keyword>
<sequence length="190" mass="20665">MFERKGFLDARLLDITREAQCSAGSFYTYFDSKEEILAAVLGEAQEEMLHPGTERVAADDDPAAVVAASNRAYFEAYRRNARLMALLEQVAQIDPEIADLRRRRAAAFVERNARSIADLQRAGRADAEVDPMLASEALSAMVSRLAYGHFVGRSAGAASLPGPGDAEFEALVFTATRLWVNALGLDGARP</sequence>
<proteinExistence type="predicted"/>
<evidence type="ECO:0000256" key="2">
    <source>
        <dbReference type="ARBA" id="ARBA00023125"/>
    </source>
</evidence>
<comment type="caution">
    <text evidence="6">The sequence shown here is derived from an EMBL/GenBank/DDBJ whole genome shotgun (WGS) entry which is preliminary data.</text>
</comment>
<organism evidence="6 7">
    <name type="scientific">Rhodococcus rhodnii LMG 5362</name>
    <dbReference type="NCBI Taxonomy" id="1273125"/>
    <lineage>
        <taxon>Bacteria</taxon>
        <taxon>Bacillati</taxon>
        <taxon>Actinomycetota</taxon>
        <taxon>Actinomycetes</taxon>
        <taxon>Mycobacteriales</taxon>
        <taxon>Nocardiaceae</taxon>
        <taxon>Rhodococcus</taxon>
    </lineage>
</organism>
<dbReference type="SUPFAM" id="SSF48498">
    <property type="entry name" value="Tetracyclin repressor-like, C-terminal domain"/>
    <property type="match status" value="1"/>
</dbReference>
<keyword evidence="2 4" id="KW-0238">DNA-binding</keyword>
<dbReference type="Pfam" id="PF00440">
    <property type="entry name" value="TetR_N"/>
    <property type="match status" value="1"/>
</dbReference>
<evidence type="ECO:0000256" key="3">
    <source>
        <dbReference type="ARBA" id="ARBA00023163"/>
    </source>
</evidence>
<keyword evidence="1" id="KW-0805">Transcription regulation</keyword>
<evidence type="ECO:0000313" key="7">
    <source>
        <dbReference type="Proteomes" id="UP000013525"/>
    </source>
</evidence>
<feature type="domain" description="HTH tetR-type" evidence="5">
    <location>
        <begin position="1"/>
        <end position="48"/>
    </location>
</feature>
<dbReference type="Gene3D" id="1.10.10.60">
    <property type="entry name" value="Homeodomain-like"/>
    <property type="match status" value="1"/>
</dbReference>
<name>R7WNW5_9NOCA</name>
<dbReference type="EMBL" id="APMY01000054">
    <property type="protein sequence ID" value="EOM77002.1"/>
    <property type="molecule type" value="Genomic_DNA"/>
</dbReference>
<accession>R7WNW5</accession>
<dbReference type="SUPFAM" id="SSF46689">
    <property type="entry name" value="Homeodomain-like"/>
    <property type="match status" value="1"/>
</dbReference>
<keyword evidence="7" id="KW-1185">Reference proteome</keyword>
<feature type="DNA-binding region" description="H-T-H motif" evidence="4">
    <location>
        <begin position="11"/>
        <end position="30"/>
    </location>
</feature>
<evidence type="ECO:0000256" key="4">
    <source>
        <dbReference type="PROSITE-ProRule" id="PRU00335"/>
    </source>
</evidence>
<dbReference type="InterPro" id="IPR036271">
    <property type="entry name" value="Tet_transcr_reg_TetR-rel_C_sf"/>
</dbReference>
<gene>
    <name evidence="6" type="ORF">Rrhod_1621</name>
</gene>
<dbReference type="InterPro" id="IPR001647">
    <property type="entry name" value="HTH_TetR"/>
</dbReference>
<evidence type="ECO:0000259" key="5">
    <source>
        <dbReference type="PROSITE" id="PS50977"/>
    </source>
</evidence>
<dbReference type="PATRIC" id="fig|1273125.3.peg.1565"/>
<dbReference type="InterPro" id="IPR009057">
    <property type="entry name" value="Homeodomain-like_sf"/>
</dbReference>
<dbReference type="GO" id="GO:0003700">
    <property type="term" value="F:DNA-binding transcription factor activity"/>
    <property type="evidence" value="ECO:0007669"/>
    <property type="project" value="TreeGrafter"/>
</dbReference>
<dbReference type="GO" id="GO:0000976">
    <property type="term" value="F:transcription cis-regulatory region binding"/>
    <property type="evidence" value="ECO:0007669"/>
    <property type="project" value="TreeGrafter"/>
</dbReference>
<protein>
    <submittedName>
        <fullName evidence="6">TetR family transcriptional regulator</fullName>
    </submittedName>
</protein>
<dbReference type="eggNOG" id="COG1309">
    <property type="taxonomic scope" value="Bacteria"/>
</dbReference>
<dbReference type="PANTHER" id="PTHR30055">
    <property type="entry name" value="HTH-TYPE TRANSCRIPTIONAL REGULATOR RUTR"/>
    <property type="match status" value="1"/>
</dbReference>
<dbReference type="Gene3D" id="1.10.357.10">
    <property type="entry name" value="Tetracycline Repressor, domain 2"/>
    <property type="match status" value="1"/>
</dbReference>
<dbReference type="InterPro" id="IPR050109">
    <property type="entry name" value="HTH-type_TetR-like_transc_reg"/>
</dbReference>
<reference evidence="6 7" key="1">
    <citation type="journal article" date="2013" name="Genome Announc.">
        <title>Draft Genome Sequence of Rhodococcus rhodnii Strain LMG5362, a Symbiont of Rhodnius prolixus (Hemiptera, Reduviidae, Triatominae), the Principle Vector of Trypanosoma cruzi.</title>
        <authorList>
            <person name="Pachebat J.A."/>
            <person name="van Keulen G."/>
            <person name="Whitten M.M."/>
            <person name="Girdwood S."/>
            <person name="Del Sol R."/>
            <person name="Dyson P.J."/>
            <person name="Facey P.D."/>
        </authorList>
    </citation>
    <scope>NUCLEOTIDE SEQUENCE [LARGE SCALE GENOMIC DNA]</scope>
    <source>
        <strain evidence="6 7">LMG 5362</strain>
    </source>
</reference>
<evidence type="ECO:0000313" key="6">
    <source>
        <dbReference type="EMBL" id="EOM77002.1"/>
    </source>
</evidence>
<dbReference type="PANTHER" id="PTHR30055:SF234">
    <property type="entry name" value="HTH-TYPE TRANSCRIPTIONAL REGULATOR BETI"/>
    <property type="match status" value="1"/>
</dbReference>
<dbReference type="AlphaFoldDB" id="R7WNW5"/>
<dbReference type="Proteomes" id="UP000013525">
    <property type="component" value="Unassembled WGS sequence"/>
</dbReference>